<evidence type="ECO:0000259" key="10">
    <source>
        <dbReference type="SMART" id="SM00062"/>
    </source>
</evidence>
<evidence type="ECO:0000256" key="3">
    <source>
        <dbReference type="ARBA" id="ARBA00022448"/>
    </source>
</evidence>
<keyword evidence="6" id="KW-0029">Amino-acid transport</keyword>
<organism evidence="12 13">
    <name type="scientific">Providencia stuartii (strain MRSN 2154)</name>
    <dbReference type="NCBI Taxonomy" id="1157951"/>
    <lineage>
        <taxon>Bacteria</taxon>
        <taxon>Pseudomonadati</taxon>
        <taxon>Pseudomonadota</taxon>
        <taxon>Gammaproteobacteria</taxon>
        <taxon>Enterobacterales</taxon>
        <taxon>Morganellaceae</taxon>
        <taxon>Providencia</taxon>
    </lineage>
</organism>
<dbReference type="HOGENOM" id="CLU_019602_18_0_6"/>
<keyword evidence="4 9" id="KW-0732">Signal</keyword>
<dbReference type="NCBIfam" id="NF011583">
    <property type="entry name" value="PRK15007.1"/>
    <property type="match status" value="1"/>
</dbReference>
<evidence type="ECO:0000256" key="5">
    <source>
        <dbReference type="ARBA" id="ARBA00022764"/>
    </source>
</evidence>
<comment type="similarity">
    <text evidence="2 8">Belongs to the bacterial solute-binding protein 3 family.</text>
</comment>
<evidence type="ECO:0000313" key="12">
    <source>
        <dbReference type="EMBL" id="AFH95102.1"/>
    </source>
</evidence>
<dbReference type="EMBL" id="CP003488">
    <property type="protein sequence ID" value="AFH95102.1"/>
    <property type="molecule type" value="Genomic_DNA"/>
</dbReference>
<dbReference type="SMART" id="SM00079">
    <property type="entry name" value="PBPe"/>
    <property type="match status" value="1"/>
</dbReference>
<dbReference type="KEGG" id="psi:S70_16435"/>
<dbReference type="PANTHER" id="PTHR35936:SF20">
    <property type="entry name" value="ABC TRANSPORTER ARGININE-BINDING PROTEIN 2-RELATED"/>
    <property type="match status" value="1"/>
</dbReference>
<dbReference type="GO" id="GO:0015276">
    <property type="term" value="F:ligand-gated monoatomic ion channel activity"/>
    <property type="evidence" value="ECO:0007669"/>
    <property type="project" value="InterPro"/>
</dbReference>
<feature type="chain" id="PRO_5007304042" evidence="9">
    <location>
        <begin position="20"/>
        <end position="247"/>
    </location>
</feature>
<dbReference type="SMART" id="SM00062">
    <property type="entry name" value="PBPb"/>
    <property type="match status" value="1"/>
</dbReference>
<dbReference type="GeneID" id="93520080"/>
<evidence type="ECO:0000259" key="11">
    <source>
        <dbReference type="SMART" id="SM00079"/>
    </source>
</evidence>
<evidence type="ECO:0000313" key="13">
    <source>
        <dbReference type="Proteomes" id="UP000005012"/>
    </source>
</evidence>
<dbReference type="PROSITE" id="PS01039">
    <property type="entry name" value="SBP_BACTERIAL_3"/>
    <property type="match status" value="1"/>
</dbReference>
<dbReference type="InterPro" id="IPR018313">
    <property type="entry name" value="SBP_3_CS"/>
</dbReference>
<dbReference type="Pfam" id="PF00497">
    <property type="entry name" value="SBP_bac_3"/>
    <property type="match status" value="1"/>
</dbReference>
<dbReference type="InterPro" id="IPR001638">
    <property type="entry name" value="Solute-binding_3/MltF_N"/>
</dbReference>
<dbReference type="PANTHER" id="PTHR35936">
    <property type="entry name" value="MEMBRANE-BOUND LYTIC MUREIN TRANSGLYCOSYLASE F"/>
    <property type="match status" value="1"/>
</dbReference>
<keyword evidence="5" id="KW-0574">Periplasm</keyword>
<sequence>MKKIILAALLGAVTLSATAAEKETIRFATEATYAPFEMFDKNNQIVGFDVDLANAMCEKMNATCTFTHQSFDSLIPSLKFRRFEALMAGIDITPDRQKQVDFTDTYYPNSAEFIAIKEKVSSVDQLKGKKIGVQNGTTHQKYIMEQHKDMTTVPYDNYQSAILDLQNGRIDAVFGDTAVADEWLKAKGNENLAPVGEKVTDPQYFGIGLGIAVRKGNKELLDKMNKALAEVKADGTYDVIYKKWFEQ</sequence>
<evidence type="ECO:0000256" key="8">
    <source>
        <dbReference type="RuleBase" id="RU003744"/>
    </source>
</evidence>
<dbReference type="SUPFAM" id="SSF53850">
    <property type="entry name" value="Periplasmic binding protein-like II"/>
    <property type="match status" value="1"/>
</dbReference>
<dbReference type="CDD" id="cd13700">
    <property type="entry name" value="PBP2_Arg_STM4351"/>
    <property type="match status" value="1"/>
</dbReference>
<dbReference type="OrthoDB" id="9768183at2"/>
<evidence type="ECO:0000256" key="7">
    <source>
        <dbReference type="ARBA" id="ARBA00063465"/>
    </source>
</evidence>
<feature type="domain" description="Solute-binding protein family 3/N-terminal" evidence="10">
    <location>
        <begin position="24"/>
        <end position="247"/>
    </location>
</feature>
<evidence type="ECO:0000256" key="9">
    <source>
        <dbReference type="SAM" id="SignalP"/>
    </source>
</evidence>
<dbReference type="FunFam" id="3.40.190.10:FF:000014">
    <property type="entry name" value="Arginine ABC transporter substrate-binding protein"/>
    <property type="match status" value="1"/>
</dbReference>
<keyword evidence="3" id="KW-0813">Transport</keyword>
<dbReference type="InterPro" id="IPR005768">
    <property type="entry name" value="Lys_Arg_Orn-bd"/>
</dbReference>
<feature type="signal peptide" evidence="9">
    <location>
        <begin position="1"/>
        <end position="19"/>
    </location>
</feature>
<evidence type="ECO:0000256" key="1">
    <source>
        <dbReference type="ARBA" id="ARBA00004418"/>
    </source>
</evidence>
<comment type="subunit">
    <text evidence="7">The complex is composed of two ATP-binding proteins (ArtP), two transmembrane proteins (ArtM and ArtQ) and two solute-binding proteins (ArtJ and ArtI).</text>
</comment>
<proteinExistence type="inferred from homology"/>
<dbReference type="GO" id="GO:0016020">
    <property type="term" value="C:membrane"/>
    <property type="evidence" value="ECO:0007669"/>
    <property type="project" value="InterPro"/>
</dbReference>
<reference evidence="13" key="2">
    <citation type="submission" date="2012-04" db="EMBL/GenBank/DDBJ databases">
        <title>Complete genome sequence of Providencia stuartii clinical isolate MRSN 2154.</title>
        <authorList>
            <person name="Clifford R.J."/>
            <person name="Hang J."/>
            <person name="Riley M.C."/>
            <person name="Onmus-Leone F."/>
            <person name="Kuschner R.A."/>
            <person name="Lesho E.P."/>
            <person name="Waterman P.E."/>
        </authorList>
    </citation>
    <scope>NUCLEOTIDE SEQUENCE [LARGE SCALE GENOMIC DNA]</scope>
    <source>
        <strain evidence="13">MRSN 2154</strain>
    </source>
</reference>
<dbReference type="NCBIfam" id="TIGR01096">
    <property type="entry name" value="3A0103s03R"/>
    <property type="match status" value="1"/>
</dbReference>
<gene>
    <name evidence="12" type="ordered locus">S70_16435</name>
</gene>
<dbReference type="AlphaFoldDB" id="A0A140NT16"/>
<accession>A0A140NT16</accession>
<dbReference type="GO" id="GO:0006865">
    <property type="term" value="P:amino acid transport"/>
    <property type="evidence" value="ECO:0007669"/>
    <property type="project" value="UniProtKB-KW"/>
</dbReference>
<dbReference type="RefSeq" id="WP_004918052.1">
    <property type="nucleotide sequence ID" value="NC_017731.1"/>
</dbReference>
<evidence type="ECO:0000256" key="2">
    <source>
        <dbReference type="ARBA" id="ARBA00010333"/>
    </source>
</evidence>
<comment type="subcellular location">
    <subcellularLocation>
        <location evidence="1">Periplasm</location>
    </subcellularLocation>
</comment>
<reference evidence="12 13" key="1">
    <citation type="journal article" date="2012" name="J. Bacteriol.">
        <title>Complete Genome Sequence of Providencia stuartii Clinical Isolate MRSN 2154.</title>
        <authorList>
            <person name="Clifford R.J."/>
            <person name="Hang J."/>
            <person name="Riley M.C."/>
            <person name="Onmus-Leone F."/>
            <person name="Kuschner R.A."/>
            <person name="Lesho E.P."/>
            <person name="Waterman P.E."/>
        </authorList>
    </citation>
    <scope>NUCLEOTIDE SEQUENCE [LARGE SCALE GENOMIC DNA]</scope>
    <source>
        <strain evidence="12 13">MRSN 2154</strain>
    </source>
</reference>
<evidence type="ECO:0000256" key="4">
    <source>
        <dbReference type="ARBA" id="ARBA00022729"/>
    </source>
</evidence>
<dbReference type="Gene3D" id="3.40.190.10">
    <property type="entry name" value="Periplasmic binding protein-like II"/>
    <property type="match status" value="2"/>
</dbReference>
<feature type="domain" description="Ionotropic glutamate receptor C-terminal" evidence="11">
    <location>
        <begin position="24"/>
        <end position="247"/>
    </location>
</feature>
<dbReference type="GO" id="GO:0030288">
    <property type="term" value="C:outer membrane-bounded periplasmic space"/>
    <property type="evidence" value="ECO:0007669"/>
    <property type="project" value="InterPro"/>
</dbReference>
<evidence type="ECO:0000256" key="6">
    <source>
        <dbReference type="ARBA" id="ARBA00022970"/>
    </source>
</evidence>
<name>A0A140NT16_PROSM</name>
<dbReference type="PATRIC" id="fig|1157951.4.peg.3307"/>
<dbReference type="InterPro" id="IPR001320">
    <property type="entry name" value="Iontro_rcpt_C"/>
</dbReference>
<dbReference type="Proteomes" id="UP000005012">
    <property type="component" value="Chromosome"/>
</dbReference>
<protein>
    <submittedName>
        <fullName evidence="12">Arginine ABC transporter substrate-binding protein</fullName>
    </submittedName>
</protein>